<evidence type="ECO:0000313" key="1">
    <source>
        <dbReference type="EMBL" id="GBP18743.1"/>
    </source>
</evidence>
<keyword evidence="2" id="KW-1185">Reference proteome</keyword>
<organism evidence="1 2">
    <name type="scientific">Eumeta variegata</name>
    <name type="common">Bagworm moth</name>
    <name type="synonym">Eumeta japonica</name>
    <dbReference type="NCBI Taxonomy" id="151549"/>
    <lineage>
        <taxon>Eukaryota</taxon>
        <taxon>Metazoa</taxon>
        <taxon>Ecdysozoa</taxon>
        <taxon>Arthropoda</taxon>
        <taxon>Hexapoda</taxon>
        <taxon>Insecta</taxon>
        <taxon>Pterygota</taxon>
        <taxon>Neoptera</taxon>
        <taxon>Endopterygota</taxon>
        <taxon>Lepidoptera</taxon>
        <taxon>Glossata</taxon>
        <taxon>Ditrysia</taxon>
        <taxon>Tineoidea</taxon>
        <taxon>Psychidae</taxon>
        <taxon>Oiketicinae</taxon>
        <taxon>Eumeta</taxon>
    </lineage>
</organism>
<name>A0A4C1TXG0_EUMVA</name>
<gene>
    <name evidence="1" type="ORF">EVAR_8570_1</name>
</gene>
<protein>
    <submittedName>
        <fullName evidence="1">Uncharacterized protein</fullName>
    </submittedName>
</protein>
<reference evidence="1 2" key="1">
    <citation type="journal article" date="2019" name="Commun. Biol.">
        <title>The bagworm genome reveals a unique fibroin gene that provides high tensile strength.</title>
        <authorList>
            <person name="Kono N."/>
            <person name="Nakamura H."/>
            <person name="Ohtoshi R."/>
            <person name="Tomita M."/>
            <person name="Numata K."/>
            <person name="Arakawa K."/>
        </authorList>
    </citation>
    <scope>NUCLEOTIDE SEQUENCE [LARGE SCALE GENOMIC DNA]</scope>
</reference>
<sequence length="108" mass="12013">MQFKIPSTTAAPPVGENIVKAKKTENRKFQQRSAVHPERPRFVALSLSVGGANDCKSKLTINKSVTTQQVLPLMFRTRYLLSIGGREWPRTKRVASPPAGTEFNHDHG</sequence>
<proteinExistence type="predicted"/>
<dbReference type="AlphaFoldDB" id="A0A4C1TXG0"/>
<comment type="caution">
    <text evidence="1">The sequence shown here is derived from an EMBL/GenBank/DDBJ whole genome shotgun (WGS) entry which is preliminary data.</text>
</comment>
<dbReference type="EMBL" id="BGZK01000100">
    <property type="protein sequence ID" value="GBP18743.1"/>
    <property type="molecule type" value="Genomic_DNA"/>
</dbReference>
<evidence type="ECO:0000313" key="2">
    <source>
        <dbReference type="Proteomes" id="UP000299102"/>
    </source>
</evidence>
<accession>A0A4C1TXG0</accession>
<dbReference type="Proteomes" id="UP000299102">
    <property type="component" value="Unassembled WGS sequence"/>
</dbReference>